<sequence>MEELHRVCKNFTRHDKKTRTILLCEMLEYTNVFLEAAFRAEGYSFETLKNPVKDRTLALRYISSDYCYPTVLILAQFLEYLESGERDPEEITFMEPQAGGACRAGNIYNLLQRVLYRMVEQGQQEYAQIPVISLNLMGEEKHTGFRITPSLLSGGIAAGCYGDLIMCLYQQVKPYEQNPGETDRIRSQVEKKLCESIRRHRNGRHTREKNYRYACEVFSKVPVKPGKKKRVGITGEIYMKYSKLGNDDIESFLLRQGMEPYSGGFVNYCLYLVDTERYKAEKYQHNPIMAKACAFVLHRLCEAQKHLLTVIGETDRFQTDLPFPELKEKVQGILAEGCNTGDGWLIAAEVIQYVEKGCGSVLILHPFGCLVSHVCERGILQRLHARFPDVSIQTIEYDYDQSKTLRESRILLAIS</sequence>
<dbReference type="PANTHER" id="PTHR32329:SF5">
    <property type="entry name" value="ACTIVATOR OF 2-HYDROXYACYL-COA DEHYDRATASE"/>
    <property type="match status" value="1"/>
</dbReference>
<name>A0A7G9FY08_9FIRM</name>
<accession>A0A7G9FY08</accession>
<dbReference type="AlphaFoldDB" id="A0A7G9FY08"/>
<evidence type="ECO:0000313" key="2">
    <source>
        <dbReference type="Proteomes" id="UP000515981"/>
    </source>
</evidence>
<protein>
    <submittedName>
        <fullName evidence="1">Uncharacterized protein</fullName>
    </submittedName>
</protein>
<organism evidence="1 2">
    <name type="scientific">Simiaoa sunii</name>
    <dbReference type="NCBI Taxonomy" id="2763672"/>
    <lineage>
        <taxon>Bacteria</taxon>
        <taxon>Bacillati</taxon>
        <taxon>Bacillota</taxon>
        <taxon>Clostridia</taxon>
        <taxon>Lachnospirales</taxon>
        <taxon>Lachnospiraceae</taxon>
        <taxon>Simiaoa</taxon>
    </lineage>
</organism>
<keyword evidence="2" id="KW-1185">Reference proteome</keyword>
<dbReference type="InterPro" id="IPR051805">
    <property type="entry name" value="Dehydratase_Activator_Redct"/>
</dbReference>
<gene>
    <name evidence="1" type="ORF">H9Q77_04830</name>
</gene>
<dbReference type="Proteomes" id="UP000515981">
    <property type="component" value="Chromosome"/>
</dbReference>
<reference evidence="1 2" key="1">
    <citation type="submission" date="2020-08" db="EMBL/GenBank/DDBJ databases">
        <authorList>
            <person name="Liu C."/>
            <person name="Sun Q."/>
        </authorList>
    </citation>
    <scope>NUCLEOTIDE SEQUENCE [LARGE SCALE GENOMIC DNA]</scope>
    <source>
        <strain evidence="1 2">NSJ-8</strain>
    </source>
</reference>
<dbReference type="EMBL" id="CP060633">
    <property type="protein sequence ID" value="QNM03440.1"/>
    <property type="molecule type" value="Genomic_DNA"/>
</dbReference>
<dbReference type="PANTHER" id="PTHR32329">
    <property type="entry name" value="BIFUNCTIONAL PROTEIN [INCLUDES 2-HYDROXYACYL-COA DEHYDRATASE (N-TER) AND ITS ACTIVATOR DOMAIN (C_TERM)-RELATED"/>
    <property type="match status" value="1"/>
</dbReference>
<dbReference type="KEGG" id="ssun:H9Q77_04830"/>
<evidence type="ECO:0000313" key="1">
    <source>
        <dbReference type="EMBL" id="QNM03440.1"/>
    </source>
</evidence>
<proteinExistence type="predicted"/>
<dbReference type="RefSeq" id="WP_249326676.1">
    <property type="nucleotide sequence ID" value="NZ_CP060633.1"/>
</dbReference>